<feature type="transmembrane region" description="Helical" evidence="2">
    <location>
        <begin position="45"/>
        <end position="68"/>
    </location>
</feature>
<keyword evidence="2" id="KW-1133">Transmembrane helix</keyword>
<reference evidence="3 4" key="1">
    <citation type="journal article" date="2006" name="Nature">
        <title>Insights from the genome of the biotrophic fungal plant pathogen Ustilago maydis.</title>
        <authorList>
            <person name="Kamper J."/>
            <person name="Kahmann R."/>
            <person name="Bolker M."/>
            <person name="Ma L.J."/>
            <person name="Brefort T."/>
            <person name="Saville B.J."/>
            <person name="Banuett F."/>
            <person name="Kronstad J.W."/>
            <person name="Gold S.E."/>
            <person name="Muller O."/>
            <person name="Perlin M.H."/>
            <person name="Wosten H.A."/>
            <person name="de Vries R."/>
            <person name="Ruiz-Herrera J."/>
            <person name="Reynaga-Pena C.G."/>
            <person name="Snetselaar K."/>
            <person name="McCann M."/>
            <person name="Perez-Martin J."/>
            <person name="Feldbrugge M."/>
            <person name="Basse C.W."/>
            <person name="Steinberg G."/>
            <person name="Ibeas J.I."/>
            <person name="Holloman W."/>
            <person name="Guzman P."/>
            <person name="Farman M."/>
            <person name="Stajich J.E."/>
            <person name="Sentandreu R."/>
            <person name="Gonzalez-Prieto J.M."/>
            <person name="Kennell J.C."/>
            <person name="Molina L."/>
            <person name="Schirawski J."/>
            <person name="Mendoza-Mendoza A."/>
            <person name="Greilinger D."/>
            <person name="Munch K."/>
            <person name="Rossel N."/>
            <person name="Scherer M."/>
            <person name="Vranes M."/>
            <person name="Ladendorf O."/>
            <person name="Vincon V."/>
            <person name="Fuchs U."/>
            <person name="Sandrock B."/>
            <person name="Meng S."/>
            <person name="Ho E.C."/>
            <person name="Cahill M.J."/>
            <person name="Boyce K.J."/>
            <person name="Klose J."/>
            <person name="Klosterman S.J."/>
            <person name="Deelstra H.J."/>
            <person name="Ortiz-Castellanos L."/>
            <person name="Li W."/>
            <person name="Sanchez-Alonso P."/>
            <person name="Schreier P.H."/>
            <person name="Hauser-Hahn I."/>
            <person name="Vaupel M."/>
            <person name="Koopmann E."/>
            <person name="Friedrich G."/>
            <person name="Voss H."/>
            <person name="Schluter T."/>
            <person name="Margolis J."/>
            <person name="Platt D."/>
            <person name="Swimmer C."/>
            <person name="Gnirke A."/>
            <person name="Chen F."/>
            <person name="Vysotskaia V."/>
            <person name="Mannhaupt G."/>
            <person name="Guldener U."/>
            <person name="Munsterkotter M."/>
            <person name="Haase D."/>
            <person name="Oesterheld M."/>
            <person name="Mewes H.W."/>
            <person name="Mauceli E.W."/>
            <person name="DeCaprio D."/>
            <person name="Wade C.M."/>
            <person name="Butler J."/>
            <person name="Young S."/>
            <person name="Jaffe D.B."/>
            <person name="Calvo S."/>
            <person name="Nusbaum C."/>
            <person name="Galagan J."/>
            <person name="Birren B.W."/>
        </authorList>
    </citation>
    <scope>NUCLEOTIDE SEQUENCE [LARGE SCALE GENOMIC DNA]</scope>
    <source>
        <strain evidence="4">DSM 14603 / FGSC 9021 / UM521</strain>
    </source>
</reference>
<feature type="region of interest" description="Disordered" evidence="1">
    <location>
        <begin position="295"/>
        <end position="419"/>
    </location>
</feature>
<feature type="compositionally biased region" description="Polar residues" evidence="1">
    <location>
        <begin position="295"/>
        <end position="304"/>
    </location>
</feature>
<feature type="transmembrane region" description="Helical" evidence="2">
    <location>
        <begin position="142"/>
        <end position="164"/>
    </location>
</feature>
<feature type="region of interest" description="Disordered" evidence="1">
    <location>
        <begin position="444"/>
        <end position="574"/>
    </location>
</feature>
<dbReference type="GeneID" id="23567501"/>
<evidence type="ECO:0000256" key="1">
    <source>
        <dbReference type="SAM" id="MobiDB-lite"/>
    </source>
</evidence>
<feature type="compositionally biased region" description="Gly residues" evidence="1">
    <location>
        <begin position="471"/>
        <end position="480"/>
    </location>
</feature>
<dbReference type="RefSeq" id="XP_011387445.1">
    <property type="nucleotide sequence ID" value="XM_011389143.1"/>
</dbReference>
<feature type="compositionally biased region" description="Low complexity" evidence="1">
    <location>
        <begin position="358"/>
        <end position="371"/>
    </location>
</feature>
<keyword evidence="4" id="KW-1185">Reference proteome</keyword>
<feature type="compositionally biased region" description="Acidic residues" evidence="1">
    <location>
        <begin position="386"/>
        <end position="414"/>
    </location>
</feature>
<keyword evidence="2" id="KW-0472">Membrane</keyword>
<feature type="transmembrane region" description="Helical" evidence="2">
    <location>
        <begin position="204"/>
        <end position="226"/>
    </location>
</feature>
<dbReference type="OrthoDB" id="3365366at2759"/>
<protein>
    <submittedName>
        <fullName evidence="3">Uncharacterized protein</fullName>
    </submittedName>
</protein>
<dbReference type="Proteomes" id="UP000000561">
    <property type="component" value="Chromosome 2"/>
</dbReference>
<keyword evidence="2" id="KW-0812">Transmembrane</keyword>
<dbReference type="EMBL" id="CM003141">
    <property type="protein sequence ID" value="KIS71236.1"/>
    <property type="molecule type" value="Genomic_DNA"/>
</dbReference>
<dbReference type="KEGG" id="uma:UMAG_11643"/>
<dbReference type="InParanoid" id="A0A0D1E6M3"/>
<gene>
    <name evidence="3" type="ORF">UMAG_11643</name>
</gene>
<feature type="compositionally biased region" description="Low complexity" evidence="1">
    <location>
        <begin position="527"/>
        <end position="547"/>
    </location>
</feature>
<proteinExistence type="predicted"/>
<name>A0A0D1E6M3_MYCMD</name>
<organism evidence="3 4">
    <name type="scientific">Mycosarcoma maydis</name>
    <name type="common">Corn smut fungus</name>
    <name type="synonym">Ustilago maydis</name>
    <dbReference type="NCBI Taxonomy" id="5270"/>
    <lineage>
        <taxon>Eukaryota</taxon>
        <taxon>Fungi</taxon>
        <taxon>Dikarya</taxon>
        <taxon>Basidiomycota</taxon>
        <taxon>Ustilaginomycotina</taxon>
        <taxon>Ustilaginomycetes</taxon>
        <taxon>Ustilaginales</taxon>
        <taxon>Ustilaginaceae</taxon>
        <taxon>Mycosarcoma</taxon>
    </lineage>
</organism>
<feature type="transmembrane region" description="Helical" evidence="2">
    <location>
        <begin position="114"/>
        <end position="136"/>
    </location>
</feature>
<feature type="compositionally biased region" description="Basic residues" evidence="1">
    <location>
        <begin position="552"/>
        <end position="567"/>
    </location>
</feature>
<evidence type="ECO:0000313" key="4">
    <source>
        <dbReference type="Proteomes" id="UP000000561"/>
    </source>
</evidence>
<evidence type="ECO:0000256" key="2">
    <source>
        <dbReference type="SAM" id="Phobius"/>
    </source>
</evidence>
<sequence>MSSSAETSPPRAGSYILISSSTAALDAPAPAADESARVFGSRPRLFFFLPLLAALDVATTLTLGILVLNQLAKHDEPAAHILGGPLSHDPVMTSSLPGRTDPRLDDAAWERRKIVLLVIVFSIARAFSYGIVGFSIRIRQLGVTVAAISILSTLFYVSVANLLFQARPKPGIVDKRSNSWSGVLASDAWRWPDAFRHFEPTMPILVGVQMAFTLFEWILYIAIVGVKIPPGGNPVEAKRWARDLADDPQYRRGADMHSLYLSDDGHDQDITEEVRQPLEHLDAQDGGELQEVRTQLSSPISNLSCRGKSDGSDQPLLGASSSTPRGYGSTLADPKTPQGPGSVRSVRSPVALQQHGMSRSSSALSGLYSRSPGTAELGPADRYEEVLADDDDDEDEQDGEGDEDAEGSDPDDIIDITPNRAVARKEARLRLARAALPARRASGGTLSTLNLFGGGGGSTNGSSGDAVSTRTGGGGTGGAGIFSDEAGSPLGRNAREGDVSRPALLSVATSDEASRGESLAADPSIQSSNSMTLPSSSSTRTASTRASSFKDRKFKLPKWIKRGSKKSRSTDHDV</sequence>
<dbReference type="eggNOG" id="KOG0405">
    <property type="taxonomic scope" value="Eukaryota"/>
</dbReference>
<accession>A0A0D1E6M3</accession>
<dbReference type="AlphaFoldDB" id="A0A0D1E6M3"/>
<dbReference type="VEuPathDB" id="FungiDB:UMAG_11643"/>
<evidence type="ECO:0000313" key="3">
    <source>
        <dbReference type="EMBL" id="KIS71236.1"/>
    </source>
</evidence>